<sequence>MSRYVFLVPFLPPLSLDNPTELSFEELIGLLQVNLSRKDLEKIKVLRLAVDLSNIRNLLLGKPIDPHGNFSEKELDEALLLKSDLPQYVFDFLDQFENNAIKLKNLWGLFTQFFAEEIAKQRGFLKSYLTFERESRLVLLSLRAIQTKKDLLQELQFEDPLDPFVTSILLQKDLERYTPPLEYARLKEIFFTYYKDPWEQYRALTEYQFATIADLASKSLFSMDRILCYVAQFILVESLYNLNKREGEKILNTFQTG</sequence>
<proteinExistence type="predicted"/>
<name>A0ABX8V6I8_9BACT</name>
<reference evidence="1 2" key="1">
    <citation type="journal article" date="2022" name="bioRxiv">
        <title>Ecology and evolution of chlamydial symbionts of arthropods.</title>
        <authorList>
            <person name="Halter T."/>
            <person name="Koestlbacher S."/>
            <person name="Collingro A."/>
            <person name="Sixt B.S."/>
            <person name="Toenshoff E.R."/>
            <person name="Hendrickx F."/>
            <person name="Kostanjsek R."/>
            <person name="Horn M."/>
        </authorList>
    </citation>
    <scope>NUCLEOTIDE SEQUENCE [LARGE SCALE GENOMIC DNA]</scope>
    <source>
        <strain evidence="1">W744xW776</strain>
    </source>
</reference>
<dbReference type="EMBL" id="CP075587">
    <property type="protein sequence ID" value="QYF48640.1"/>
    <property type="molecule type" value="Genomic_DNA"/>
</dbReference>
<evidence type="ECO:0000313" key="1">
    <source>
        <dbReference type="EMBL" id="QYF48640.1"/>
    </source>
</evidence>
<dbReference type="RefSeq" id="WP_220017826.1">
    <property type="nucleotide sequence ID" value="NZ_CP075587.1"/>
</dbReference>
<dbReference type="Proteomes" id="UP000826014">
    <property type="component" value="Chromosome"/>
</dbReference>
<evidence type="ECO:0008006" key="3">
    <source>
        <dbReference type="Google" id="ProtNLM"/>
    </source>
</evidence>
<accession>A0ABX8V6I8</accession>
<organism evidence="1 2">
    <name type="scientific">Candidatus Rhabdochlamydia oedothoracis</name>
    <dbReference type="NCBI Taxonomy" id="2720720"/>
    <lineage>
        <taxon>Bacteria</taxon>
        <taxon>Pseudomonadati</taxon>
        <taxon>Chlamydiota</taxon>
        <taxon>Chlamydiia</taxon>
        <taxon>Parachlamydiales</taxon>
        <taxon>Candidatus Rhabdochlamydiaceae</taxon>
        <taxon>Candidatus Rhabdochlamydia</taxon>
    </lineage>
</organism>
<dbReference type="Pfam" id="PF10962">
    <property type="entry name" value="DUF2764"/>
    <property type="match status" value="1"/>
</dbReference>
<evidence type="ECO:0000313" key="2">
    <source>
        <dbReference type="Proteomes" id="UP000826014"/>
    </source>
</evidence>
<dbReference type="InterPro" id="IPR024492">
    <property type="entry name" value="DUF2764"/>
</dbReference>
<gene>
    <name evidence="1" type="ORF">RHABOEDO_000834</name>
</gene>
<keyword evidence="2" id="KW-1185">Reference proteome</keyword>
<protein>
    <recommendedName>
        <fullName evidence="3">V-type ATP synthase subunit C</fullName>
    </recommendedName>
</protein>